<dbReference type="OrthoDB" id="1908944at2759"/>
<organism evidence="2 3">
    <name type="scientific">Nyssa sinensis</name>
    <dbReference type="NCBI Taxonomy" id="561372"/>
    <lineage>
        <taxon>Eukaryota</taxon>
        <taxon>Viridiplantae</taxon>
        <taxon>Streptophyta</taxon>
        <taxon>Embryophyta</taxon>
        <taxon>Tracheophyta</taxon>
        <taxon>Spermatophyta</taxon>
        <taxon>Magnoliopsida</taxon>
        <taxon>eudicotyledons</taxon>
        <taxon>Gunneridae</taxon>
        <taxon>Pentapetalae</taxon>
        <taxon>asterids</taxon>
        <taxon>Cornales</taxon>
        <taxon>Nyssaceae</taxon>
        <taxon>Nyssa</taxon>
    </lineage>
</organism>
<dbReference type="EMBL" id="CM018036">
    <property type="protein sequence ID" value="KAA8541010.1"/>
    <property type="molecule type" value="Genomic_DNA"/>
</dbReference>
<gene>
    <name evidence="2" type="ORF">F0562_024852</name>
</gene>
<dbReference type="AlphaFoldDB" id="A0A5J5BFF7"/>
<proteinExistence type="predicted"/>
<reference evidence="2 3" key="1">
    <citation type="submission" date="2019-09" db="EMBL/GenBank/DDBJ databases">
        <title>A chromosome-level genome assembly of the Chinese tupelo Nyssa sinensis.</title>
        <authorList>
            <person name="Yang X."/>
            <person name="Kang M."/>
            <person name="Yang Y."/>
            <person name="Xiong H."/>
            <person name="Wang M."/>
            <person name="Zhang Z."/>
            <person name="Wang Z."/>
            <person name="Wu H."/>
            <person name="Ma T."/>
            <person name="Liu J."/>
            <person name="Xi Z."/>
        </authorList>
    </citation>
    <scope>NUCLEOTIDE SEQUENCE [LARGE SCALE GENOMIC DNA]</scope>
    <source>
        <strain evidence="2">J267</strain>
        <tissue evidence="2">Leaf</tissue>
    </source>
</reference>
<protein>
    <submittedName>
        <fullName evidence="2">Uncharacterized protein</fullName>
    </submittedName>
</protein>
<dbReference type="PANTHER" id="PTHR46872">
    <property type="entry name" value="DNA BINDING PROTEIN"/>
    <property type="match status" value="1"/>
</dbReference>
<dbReference type="PANTHER" id="PTHR46872:SF10">
    <property type="entry name" value="MYB-LIKE DOMAIN-CONTAINING PROTEIN"/>
    <property type="match status" value="1"/>
</dbReference>
<evidence type="ECO:0000313" key="3">
    <source>
        <dbReference type="Proteomes" id="UP000325577"/>
    </source>
</evidence>
<evidence type="ECO:0000313" key="2">
    <source>
        <dbReference type="EMBL" id="KAA8541010.1"/>
    </source>
</evidence>
<accession>A0A5J5BFF7</accession>
<name>A0A5J5BFF7_9ASTE</name>
<feature type="region of interest" description="Disordered" evidence="1">
    <location>
        <begin position="254"/>
        <end position="273"/>
    </location>
</feature>
<feature type="region of interest" description="Disordered" evidence="1">
    <location>
        <begin position="220"/>
        <end position="240"/>
    </location>
</feature>
<dbReference type="Proteomes" id="UP000325577">
    <property type="component" value="Linkage Group LG13"/>
</dbReference>
<sequence length="273" mass="30200">MMPILPIPLAVISKGSRVRDSVCFLQLTGQISISLGICCFVWCRLLFEVNMVQKRPFGDEELYEVSSKHPRQLEYSNQLVSVLEFVPSDNATQKPKTSGEGFAKSKTDDDEKISTHIITGLPVCSEKDIETSAPGCISNSSWATSINREEDARSKAPPLHLLFSPEYYNLDHPLSRLVYSEEIFPSVWEYPPRKLVSIGPEFQADVPEWRPRVTKSMANCSDLSDPSNLSPQASESSLVDNSGETNLAGICVIPSHESEPSSYSSDKVGDGRI</sequence>
<keyword evidence="3" id="KW-1185">Reference proteome</keyword>
<evidence type="ECO:0000256" key="1">
    <source>
        <dbReference type="SAM" id="MobiDB-lite"/>
    </source>
</evidence>